<evidence type="ECO:0008006" key="3">
    <source>
        <dbReference type="Google" id="ProtNLM"/>
    </source>
</evidence>
<dbReference type="Proteomes" id="UP000515734">
    <property type="component" value="Chromosome"/>
</dbReference>
<dbReference type="AlphaFoldDB" id="A0A6S6PG32"/>
<organism evidence="1 2">
    <name type="scientific">Mycolicibacterium litorale</name>
    <dbReference type="NCBI Taxonomy" id="758802"/>
    <lineage>
        <taxon>Bacteria</taxon>
        <taxon>Bacillati</taxon>
        <taxon>Actinomycetota</taxon>
        <taxon>Actinomycetes</taxon>
        <taxon>Mycobacteriales</taxon>
        <taxon>Mycobacteriaceae</taxon>
        <taxon>Mycolicibacterium</taxon>
    </lineage>
</organism>
<name>A0A6S6PG32_9MYCO</name>
<sequence length="218" mass="23535">MTAPAPTLTLSSGLQEVTTLALAELAELWEQPAEILTVALTEVLPAAVDTYATATASFAADLYDLLRDTNEVPGNFRAIIPEMDLGANALVGWASEPLRRPEPDVEAARSRAEGGLQKRMANAANLTTTTSAAEDPQARGWMRRTRPGACDFCRMVASRGGVFTKASATFACHENCYCEAVPAWGGKALPVGPYKPSDRPQTDADRARVRRWIKENLE</sequence>
<dbReference type="RefSeq" id="WP_185292735.1">
    <property type="nucleotide sequence ID" value="NZ_AP023287.1"/>
</dbReference>
<reference evidence="1 2" key="1">
    <citation type="submission" date="2020-07" db="EMBL/GenBank/DDBJ databases">
        <title>Complete genome sequence of Mycolicibacterium litorale like strain isolated from cardiac implantable electronic device infection.</title>
        <authorList>
            <person name="Fukano H."/>
            <person name="Miyama H."/>
            <person name="Hoshino Y."/>
        </authorList>
    </citation>
    <scope>NUCLEOTIDE SEQUENCE [LARGE SCALE GENOMIC DNA]</scope>
    <source>
        <strain evidence="1 2">NIIDNTM18</strain>
    </source>
</reference>
<gene>
    <name evidence="1" type="ORF">NIIDNTM18_42260</name>
</gene>
<protein>
    <recommendedName>
        <fullName evidence="3">MuF-like minor capsid protein</fullName>
    </recommendedName>
</protein>
<evidence type="ECO:0000313" key="2">
    <source>
        <dbReference type="Proteomes" id="UP000515734"/>
    </source>
</evidence>
<evidence type="ECO:0000313" key="1">
    <source>
        <dbReference type="EMBL" id="BCI54948.1"/>
    </source>
</evidence>
<accession>A0A6S6PG32</accession>
<proteinExistence type="predicted"/>
<dbReference type="EMBL" id="AP023287">
    <property type="protein sequence ID" value="BCI54948.1"/>
    <property type="molecule type" value="Genomic_DNA"/>
</dbReference>
<dbReference type="InterPro" id="IPR057369">
    <property type="entry name" value="VG15"/>
</dbReference>
<dbReference type="Pfam" id="PF25310">
    <property type="entry name" value="VG15"/>
    <property type="match status" value="1"/>
</dbReference>